<feature type="compositionally biased region" description="Acidic residues" evidence="1">
    <location>
        <begin position="418"/>
        <end position="432"/>
    </location>
</feature>
<protein>
    <submittedName>
        <fullName evidence="2">Stabilization of polarity axis, putative</fullName>
    </submittedName>
</protein>
<keyword evidence="3" id="KW-1185">Reference proteome</keyword>
<dbReference type="VEuPathDB" id="TriTrypDB:ADEAN_000548200"/>
<dbReference type="PANTHER" id="PTHR28245">
    <property type="entry name" value="ARF3-INTERACTING PROTEIN 1"/>
    <property type="match status" value="1"/>
</dbReference>
<dbReference type="PANTHER" id="PTHR28245:SF1">
    <property type="entry name" value="ARF3-INTERACTING PROTEIN 1"/>
    <property type="match status" value="1"/>
</dbReference>
<dbReference type="Pfam" id="PF08616">
    <property type="entry name" value="SPA"/>
    <property type="match status" value="1"/>
</dbReference>
<dbReference type="AlphaFoldDB" id="A0A7G2CDU0"/>
<dbReference type="EMBL" id="LR877154">
    <property type="protein sequence ID" value="CAD2217996.1"/>
    <property type="molecule type" value="Genomic_DNA"/>
</dbReference>
<dbReference type="Proteomes" id="UP000515908">
    <property type="component" value="Chromosome 10"/>
</dbReference>
<dbReference type="GO" id="GO:0005886">
    <property type="term" value="C:plasma membrane"/>
    <property type="evidence" value="ECO:0007669"/>
    <property type="project" value="TreeGrafter"/>
</dbReference>
<feature type="compositionally biased region" description="Polar residues" evidence="1">
    <location>
        <begin position="369"/>
        <end position="383"/>
    </location>
</feature>
<feature type="compositionally biased region" description="Basic and acidic residues" evidence="1">
    <location>
        <begin position="348"/>
        <end position="359"/>
    </location>
</feature>
<accession>A0A7G2CDU0</accession>
<gene>
    <name evidence="2" type="ORF">ADEAN_000548200</name>
</gene>
<reference evidence="2 3" key="1">
    <citation type="submission" date="2020-08" db="EMBL/GenBank/DDBJ databases">
        <authorList>
            <person name="Newling K."/>
            <person name="Davey J."/>
            <person name="Forrester S."/>
        </authorList>
    </citation>
    <scope>NUCLEOTIDE SEQUENCE [LARGE SCALE GENOMIC DNA]</scope>
    <source>
        <strain evidence="3">Crithidia deanei Carvalho (ATCC PRA-265)</strain>
    </source>
</reference>
<feature type="region of interest" description="Disordered" evidence="1">
    <location>
        <begin position="348"/>
        <end position="432"/>
    </location>
</feature>
<dbReference type="GO" id="GO:0051666">
    <property type="term" value="P:actin cortical patch localization"/>
    <property type="evidence" value="ECO:0007669"/>
    <property type="project" value="TreeGrafter"/>
</dbReference>
<sequence>MSTTSRPGAELQLATCLVLSEFDIDKGACVRSHYPKQKNFKVFFLNKDEGVMQTKVATIDMVKEEEYFANVMLPDGAEKVEIAKSMFVCARPRPPVFARFPCYRFSPTSRQSPPYTDASWSRLLAEAKSPLTSEILLINRKNGHVSIRYKDQVLLSPSRLLIDDIYVLPTLPAEVDAIARELSTQFPSHSANGVLPLFMFFVLNMGEGNVLGVLMQSTLFQNFVEALSSALEPAVVPKKEVAPPPPAATEDTAEASAPVEPPTKDAPSTEAPGMATPDENGGDPVPVEVEEQDVPAEVAVPSNPIEEEKLETSVEPDGHISEKDEGESQPDDTHDSHEHIIQVTDHADGSTMEHDELSHPLDVPGGGLSSNMDSSHVRSTVTSEYPAGSSAGNIQLPASSSQHSKTGSNDLSHPLSPEPEEQEEEEVYDAEEGGDEACAPLYGLAAVVTKRDSLAKRGGLTKSVAVLGPYVSWLEPFFSTLVEAAYYCCDIPGTDSDAEKQQENVLKTCFEMINKASALVASSMKKITPLESEVQRFCTLTGSPHLYVVHRDSPFGSFQKMRIPTFPSLSDIMFVNFGLENLIEILGPSFMHLVEGVFTEKKIVILSRLGQATDVCEAALSLGMVGSILDPHFMAKKVFPYTSVNIADHFVGVPGYIIGTMNPIFLNSKTWKWDLLCNLDEKTVVFADEKKSSKRPGASLYAALTTNFSNATAGLRTSDTGKAAHDSANEEMDVYKELVSLIYRFRALRIPTGERNKRIWLFLEERIHTLLLVDHAKSGDASILDILQHSFCTPSATQLRLRVQATSLVDNVSTHVLQKNEPTALPLLCAALRRCSSGEDIFSVQRVLQAMLKFLDGKESILMLLRRMPIAVGGIDPIAFQLTHPSPTIRAVALQLLKTIETIPEGKSAISAMSNFLITVYDKQSSEAQ</sequence>
<feature type="region of interest" description="Disordered" evidence="1">
    <location>
        <begin position="236"/>
        <end position="336"/>
    </location>
</feature>
<evidence type="ECO:0000313" key="2">
    <source>
        <dbReference type="EMBL" id="CAD2217996.1"/>
    </source>
</evidence>
<feature type="compositionally biased region" description="Low complexity" evidence="1">
    <location>
        <begin position="248"/>
        <end position="258"/>
    </location>
</feature>
<feature type="compositionally biased region" description="Polar residues" evidence="1">
    <location>
        <begin position="390"/>
        <end position="411"/>
    </location>
</feature>
<proteinExistence type="predicted"/>
<evidence type="ECO:0000313" key="3">
    <source>
        <dbReference type="Proteomes" id="UP000515908"/>
    </source>
</evidence>
<organism evidence="2 3">
    <name type="scientific">Angomonas deanei</name>
    <dbReference type="NCBI Taxonomy" id="59799"/>
    <lineage>
        <taxon>Eukaryota</taxon>
        <taxon>Discoba</taxon>
        <taxon>Euglenozoa</taxon>
        <taxon>Kinetoplastea</taxon>
        <taxon>Metakinetoplastina</taxon>
        <taxon>Trypanosomatida</taxon>
        <taxon>Trypanosomatidae</taxon>
        <taxon>Strigomonadinae</taxon>
        <taxon>Angomonas</taxon>
    </lineage>
</organism>
<dbReference type="InterPro" id="IPR052809">
    <property type="entry name" value="Actin_polarity_regulatory"/>
</dbReference>
<feature type="compositionally biased region" description="Basic and acidic residues" evidence="1">
    <location>
        <begin position="306"/>
        <end position="323"/>
    </location>
</feature>
<name>A0A7G2CDU0_9TRYP</name>
<evidence type="ECO:0000256" key="1">
    <source>
        <dbReference type="SAM" id="MobiDB-lite"/>
    </source>
</evidence>